<dbReference type="GO" id="GO:0034271">
    <property type="term" value="C:phosphatidylinositol 3-kinase complex, class III, type I"/>
    <property type="evidence" value="ECO:0007669"/>
    <property type="project" value="TreeGrafter"/>
</dbReference>
<feature type="non-terminal residue" evidence="1">
    <location>
        <position position="1"/>
    </location>
</feature>
<dbReference type="OrthoDB" id="242910at2759"/>
<gene>
    <name evidence="1" type="ORF">NECAME_18884</name>
</gene>
<dbReference type="AlphaFoldDB" id="W2SRZ2"/>
<dbReference type="InterPro" id="IPR045162">
    <property type="entry name" value="Vps15-like"/>
</dbReference>
<dbReference type="GO" id="GO:0005770">
    <property type="term" value="C:late endosome"/>
    <property type="evidence" value="ECO:0007669"/>
    <property type="project" value="TreeGrafter"/>
</dbReference>
<dbReference type="GO" id="GO:0016236">
    <property type="term" value="P:macroautophagy"/>
    <property type="evidence" value="ECO:0007669"/>
    <property type="project" value="InterPro"/>
</dbReference>
<dbReference type="GO" id="GO:0045324">
    <property type="term" value="P:late endosome to vacuole transport"/>
    <property type="evidence" value="ECO:0007669"/>
    <property type="project" value="InterPro"/>
</dbReference>
<dbReference type="EMBL" id="KI664660">
    <property type="protein sequence ID" value="ETN72385.1"/>
    <property type="molecule type" value="Genomic_DNA"/>
</dbReference>
<dbReference type="Proteomes" id="UP000053676">
    <property type="component" value="Unassembled WGS sequence"/>
</dbReference>
<dbReference type="GO" id="GO:0071561">
    <property type="term" value="C:nucleus-vacuole junction"/>
    <property type="evidence" value="ECO:0007669"/>
    <property type="project" value="TreeGrafter"/>
</dbReference>
<dbReference type="STRING" id="51031.W2SRZ2"/>
<proteinExistence type="predicted"/>
<evidence type="ECO:0000313" key="1">
    <source>
        <dbReference type="EMBL" id="ETN72385.1"/>
    </source>
</evidence>
<protein>
    <submittedName>
        <fullName evidence="1">Uncharacterized protein</fullName>
    </submittedName>
</protein>
<dbReference type="GO" id="GO:0034272">
    <property type="term" value="C:phosphatidylinositol 3-kinase complex, class III, type II"/>
    <property type="evidence" value="ECO:0007669"/>
    <property type="project" value="TreeGrafter"/>
</dbReference>
<dbReference type="PANTHER" id="PTHR17583">
    <property type="entry name" value="PHOSPHOINOSITIDE 3-KINASE REGULATORY SUBUNIT 4"/>
    <property type="match status" value="1"/>
</dbReference>
<organism evidence="1 2">
    <name type="scientific">Necator americanus</name>
    <name type="common">Human hookworm</name>
    <dbReference type="NCBI Taxonomy" id="51031"/>
    <lineage>
        <taxon>Eukaryota</taxon>
        <taxon>Metazoa</taxon>
        <taxon>Ecdysozoa</taxon>
        <taxon>Nematoda</taxon>
        <taxon>Chromadorea</taxon>
        <taxon>Rhabditida</taxon>
        <taxon>Rhabditina</taxon>
        <taxon>Rhabditomorpha</taxon>
        <taxon>Strongyloidea</taxon>
        <taxon>Ancylostomatidae</taxon>
        <taxon>Bunostominae</taxon>
        <taxon>Necator</taxon>
    </lineage>
</organism>
<keyword evidence="2" id="KW-1185">Reference proteome</keyword>
<dbReference type="GO" id="GO:0004674">
    <property type="term" value="F:protein serine/threonine kinase activity"/>
    <property type="evidence" value="ECO:0007669"/>
    <property type="project" value="InterPro"/>
</dbReference>
<sequence length="71" mass="8338">YIYQLFKAVAQCQKANDNPSSFTFFFDTSRHQHCYLAPERFLSSVDYEITHKEKGDEWLFGKPTYYSGATI</sequence>
<evidence type="ECO:0000313" key="2">
    <source>
        <dbReference type="Proteomes" id="UP000053676"/>
    </source>
</evidence>
<accession>W2SRZ2</accession>
<dbReference type="KEGG" id="nai:NECAME_18884"/>
<name>W2SRZ2_NECAM</name>
<dbReference type="GO" id="GO:0006623">
    <property type="term" value="P:protein targeting to vacuole"/>
    <property type="evidence" value="ECO:0007669"/>
    <property type="project" value="TreeGrafter"/>
</dbReference>
<dbReference type="PANTHER" id="PTHR17583:SF0">
    <property type="entry name" value="PHOSPHOINOSITIDE 3-KINASE REGULATORY SUBUNIT 4"/>
    <property type="match status" value="1"/>
</dbReference>
<reference evidence="2" key="1">
    <citation type="journal article" date="2014" name="Nat. Genet.">
        <title>Genome of the human hookworm Necator americanus.</title>
        <authorList>
            <person name="Tang Y.T."/>
            <person name="Gao X."/>
            <person name="Rosa B.A."/>
            <person name="Abubucker S."/>
            <person name="Hallsworth-Pepin K."/>
            <person name="Martin J."/>
            <person name="Tyagi R."/>
            <person name="Heizer E."/>
            <person name="Zhang X."/>
            <person name="Bhonagiri-Palsikar V."/>
            <person name="Minx P."/>
            <person name="Warren W.C."/>
            <person name="Wang Q."/>
            <person name="Zhan B."/>
            <person name="Hotez P.J."/>
            <person name="Sternberg P.W."/>
            <person name="Dougall A."/>
            <person name="Gaze S.T."/>
            <person name="Mulvenna J."/>
            <person name="Sotillo J."/>
            <person name="Ranganathan S."/>
            <person name="Rabelo E.M."/>
            <person name="Wilson R.K."/>
            <person name="Felgner P.L."/>
            <person name="Bethony J."/>
            <person name="Hawdon J.M."/>
            <person name="Gasser R.B."/>
            <person name="Loukas A."/>
            <person name="Mitreva M."/>
        </authorList>
    </citation>
    <scope>NUCLEOTIDE SEQUENCE [LARGE SCALE GENOMIC DNA]</scope>
</reference>